<feature type="region of interest" description="Disordered" evidence="2">
    <location>
        <begin position="362"/>
        <end position="386"/>
    </location>
</feature>
<feature type="compositionally biased region" description="Polar residues" evidence="2">
    <location>
        <begin position="195"/>
        <end position="205"/>
    </location>
</feature>
<dbReference type="InterPro" id="IPR036770">
    <property type="entry name" value="Ankyrin_rpt-contain_sf"/>
</dbReference>
<dbReference type="Pfam" id="PF12796">
    <property type="entry name" value="Ank_2"/>
    <property type="match status" value="1"/>
</dbReference>
<accession>A0A7C8I4X8</accession>
<feature type="repeat" description="ANK" evidence="1">
    <location>
        <begin position="281"/>
        <end position="313"/>
    </location>
</feature>
<gene>
    <name evidence="3" type="ORF">BDV95DRAFT_610727</name>
</gene>
<protein>
    <submittedName>
        <fullName evidence="3">Uncharacterized protein</fullName>
    </submittedName>
</protein>
<dbReference type="AlphaFoldDB" id="A0A7C8I4X8"/>
<dbReference type="PANTHER" id="PTHR22677">
    <property type="entry name" value="ANKYRIN REPEAT DOMAIN-CONTAINING PROTEIN 60"/>
    <property type="match status" value="1"/>
</dbReference>
<dbReference type="InterPro" id="IPR002110">
    <property type="entry name" value="Ankyrin_rpt"/>
</dbReference>
<evidence type="ECO:0000256" key="1">
    <source>
        <dbReference type="PROSITE-ProRule" id="PRU00023"/>
    </source>
</evidence>
<feature type="compositionally biased region" description="Low complexity" evidence="2">
    <location>
        <begin position="206"/>
        <end position="220"/>
    </location>
</feature>
<keyword evidence="1" id="KW-0040">ANK repeat</keyword>
<evidence type="ECO:0000313" key="3">
    <source>
        <dbReference type="EMBL" id="KAF2867313.1"/>
    </source>
</evidence>
<organism evidence="3 4">
    <name type="scientific">Massariosphaeria phaeospora</name>
    <dbReference type="NCBI Taxonomy" id="100035"/>
    <lineage>
        <taxon>Eukaryota</taxon>
        <taxon>Fungi</taxon>
        <taxon>Dikarya</taxon>
        <taxon>Ascomycota</taxon>
        <taxon>Pezizomycotina</taxon>
        <taxon>Dothideomycetes</taxon>
        <taxon>Pleosporomycetidae</taxon>
        <taxon>Pleosporales</taxon>
        <taxon>Pleosporales incertae sedis</taxon>
        <taxon>Massariosphaeria</taxon>
    </lineage>
</organism>
<keyword evidence="4" id="KW-1185">Reference proteome</keyword>
<dbReference type="OrthoDB" id="191139at2759"/>
<reference evidence="3 4" key="1">
    <citation type="submission" date="2020-01" db="EMBL/GenBank/DDBJ databases">
        <authorList>
            <consortium name="DOE Joint Genome Institute"/>
            <person name="Haridas S."/>
            <person name="Albert R."/>
            <person name="Binder M."/>
            <person name="Bloem J."/>
            <person name="Labutti K."/>
            <person name="Salamov A."/>
            <person name="Andreopoulos B."/>
            <person name="Baker S.E."/>
            <person name="Barry K."/>
            <person name="Bills G."/>
            <person name="Bluhm B.H."/>
            <person name="Cannon C."/>
            <person name="Castanera R."/>
            <person name="Culley D.E."/>
            <person name="Daum C."/>
            <person name="Ezra D."/>
            <person name="Gonzalez J.B."/>
            <person name="Henrissat B."/>
            <person name="Kuo A."/>
            <person name="Liang C."/>
            <person name="Lipzen A."/>
            <person name="Lutzoni F."/>
            <person name="Magnuson J."/>
            <person name="Mondo S."/>
            <person name="Nolan M."/>
            <person name="Ohm R."/>
            <person name="Pangilinan J."/>
            <person name="Park H.-J.H."/>
            <person name="Ramirez L."/>
            <person name="Alfaro M."/>
            <person name="Sun H."/>
            <person name="Tritt A."/>
            <person name="Yoshinaga Y."/>
            <person name="Zwiers L.-H.L."/>
            <person name="Turgeon B.G."/>
            <person name="Goodwin S.B."/>
            <person name="Spatafora J.W."/>
            <person name="Crous P.W."/>
            <person name="Grigoriev I.V."/>
        </authorList>
    </citation>
    <scope>NUCLEOTIDE SEQUENCE [LARGE SCALE GENOMIC DNA]</scope>
    <source>
        <strain evidence="3 4">CBS 611.86</strain>
    </source>
</reference>
<evidence type="ECO:0000256" key="2">
    <source>
        <dbReference type="SAM" id="MobiDB-lite"/>
    </source>
</evidence>
<dbReference type="PROSITE" id="PS50088">
    <property type="entry name" value="ANK_REPEAT"/>
    <property type="match status" value="1"/>
</dbReference>
<dbReference type="EMBL" id="JAADJZ010000023">
    <property type="protein sequence ID" value="KAF2867313.1"/>
    <property type="molecule type" value="Genomic_DNA"/>
</dbReference>
<proteinExistence type="predicted"/>
<dbReference type="PROSITE" id="PS50297">
    <property type="entry name" value="ANK_REP_REGION"/>
    <property type="match status" value="1"/>
</dbReference>
<dbReference type="SUPFAM" id="SSF48403">
    <property type="entry name" value="Ankyrin repeat"/>
    <property type="match status" value="1"/>
</dbReference>
<dbReference type="InterPro" id="IPR039323">
    <property type="entry name" value="ANKRD_45/46/60"/>
</dbReference>
<dbReference type="Proteomes" id="UP000481861">
    <property type="component" value="Unassembled WGS sequence"/>
</dbReference>
<feature type="compositionally biased region" description="Basic residues" evidence="2">
    <location>
        <begin position="376"/>
        <end position="386"/>
    </location>
</feature>
<dbReference type="Gene3D" id="1.25.40.20">
    <property type="entry name" value="Ankyrin repeat-containing domain"/>
    <property type="match status" value="1"/>
</dbReference>
<evidence type="ECO:0000313" key="4">
    <source>
        <dbReference type="Proteomes" id="UP000481861"/>
    </source>
</evidence>
<dbReference type="SMART" id="SM00248">
    <property type="entry name" value="ANK"/>
    <property type="match status" value="2"/>
</dbReference>
<sequence>MAEPVSSIITIATLSLAIITKTAIFIKDARVIDSLVERLLSSLLDLRGLIKTIEKTCAKASSRDDHPSRFIRDSLTRCHQRLEQVHAMVENLASRKSTTFFQRVALKIQSDRSRSDIQQAIADIDRLVDQIHKGLTCWTLQLTSVMERRTSDALPVQQAAAARAYLQHIAEEDGTTPLSRSFSNADTEFEFEISPTQSISEATQHSRPSISSVSSRSAQLRSHRSDSLTEGSDPVNSKRDWVDFHYQIKVCEGNTVRIQAIKTALQQHPQSSSLANSKDEAERSPLHFAAQRGDVQLASTLLEFSANVNAKDSQNRSVLDLALEHNRADFVAFLLEQGVNETAISKHNHGRFDDIKEAMELRKSRARKERKQSVKSPRRTRTGTAT</sequence>
<comment type="caution">
    <text evidence="3">The sequence shown here is derived from an EMBL/GenBank/DDBJ whole genome shotgun (WGS) entry which is preliminary data.</text>
</comment>
<dbReference type="PANTHER" id="PTHR22677:SF4">
    <property type="entry name" value="USHER SYNDROME TYPE-1G PROTEIN-LIKE PROTEIN"/>
    <property type="match status" value="1"/>
</dbReference>
<feature type="region of interest" description="Disordered" evidence="2">
    <location>
        <begin position="195"/>
        <end position="235"/>
    </location>
</feature>
<name>A0A7C8I4X8_9PLEO</name>